<keyword evidence="1" id="KW-1133">Transmembrane helix</keyword>
<accession>A0A7W6DJC0</accession>
<proteinExistence type="predicted"/>
<protein>
    <submittedName>
        <fullName evidence="2">Uncharacterized protein</fullName>
    </submittedName>
</protein>
<reference evidence="2 3" key="1">
    <citation type="submission" date="2020-08" db="EMBL/GenBank/DDBJ databases">
        <title>Genomic Encyclopedia of Type Strains, Phase IV (KMG-IV): sequencing the most valuable type-strain genomes for metagenomic binning, comparative biology and taxonomic classification.</title>
        <authorList>
            <person name="Goeker M."/>
        </authorList>
    </citation>
    <scope>NUCLEOTIDE SEQUENCE [LARGE SCALE GENOMIC DNA]</scope>
    <source>
        <strain evidence="2 3">DSM 100211</strain>
    </source>
</reference>
<sequence>MISALGLFGVLGFAVVSFFTMVVGAAVTTYGLARSFEEGQAAERTFNFGLCLTGAGAIGLAISAGAFL</sequence>
<gene>
    <name evidence="2" type="ORF">GGQ64_005376</name>
</gene>
<dbReference type="AlphaFoldDB" id="A0A7W6DJC0"/>
<dbReference type="RefSeq" id="WP_183808278.1">
    <property type="nucleotide sequence ID" value="NZ_JACIEE010000015.1"/>
</dbReference>
<dbReference type="Proteomes" id="UP000574761">
    <property type="component" value="Unassembled WGS sequence"/>
</dbReference>
<dbReference type="EMBL" id="JACIEE010000015">
    <property type="protein sequence ID" value="MBB3980129.1"/>
    <property type="molecule type" value="Genomic_DNA"/>
</dbReference>
<keyword evidence="3" id="KW-1185">Reference proteome</keyword>
<feature type="transmembrane region" description="Helical" evidence="1">
    <location>
        <begin position="45"/>
        <end position="67"/>
    </location>
</feature>
<comment type="caution">
    <text evidence="2">The sequence shown here is derived from an EMBL/GenBank/DDBJ whole genome shotgun (WGS) entry which is preliminary data.</text>
</comment>
<organism evidence="2 3">
    <name type="scientific">Mycoplana azooxidifex</name>
    <dbReference type="NCBI Taxonomy" id="1636188"/>
    <lineage>
        <taxon>Bacteria</taxon>
        <taxon>Pseudomonadati</taxon>
        <taxon>Pseudomonadota</taxon>
        <taxon>Alphaproteobacteria</taxon>
        <taxon>Hyphomicrobiales</taxon>
        <taxon>Rhizobiaceae</taxon>
        <taxon>Mycoplana</taxon>
    </lineage>
</organism>
<evidence type="ECO:0000256" key="1">
    <source>
        <dbReference type="SAM" id="Phobius"/>
    </source>
</evidence>
<keyword evidence="1" id="KW-0472">Membrane</keyword>
<evidence type="ECO:0000313" key="3">
    <source>
        <dbReference type="Proteomes" id="UP000574761"/>
    </source>
</evidence>
<feature type="transmembrane region" description="Helical" evidence="1">
    <location>
        <begin position="6"/>
        <end position="33"/>
    </location>
</feature>
<evidence type="ECO:0000313" key="2">
    <source>
        <dbReference type="EMBL" id="MBB3980129.1"/>
    </source>
</evidence>
<name>A0A7W6DJC0_9HYPH</name>
<keyword evidence="1" id="KW-0812">Transmembrane</keyword>